<reference evidence="1 2" key="1">
    <citation type="submission" date="2019-09" db="EMBL/GenBank/DDBJ databases">
        <title>The complete genome of Methanoplanus sp. FWC-SCC4.</title>
        <authorList>
            <person name="Chen S.-C."/>
            <person name="Zhou Y.-Z."/>
            <person name="Lai M.-C."/>
        </authorList>
    </citation>
    <scope>NUCLEOTIDE SEQUENCE [LARGE SCALE GENOMIC DNA]</scope>
    <source>
        <strain evidence="1 2">FWC-SCC4</strain>
    </source>
</reference>
<dbReference type="KEGG" id="mefw:F1737_04725"/>
<evidence type="ECO:0000313" key="2">
    <source>
        <dbReference type="Proteomes" id="UP001301797"/>
    </source>
</evidence>
<dbReference type="RefSeq" id="WP_317137632.1">
    <property type="nucleotide sequence ID" value="NZ_CP043875.1"/>
</dbReference>
<keyword evidence="2" id="KW-1185">Reference proteome</keyword>
<protein>
    <submittedName>
        <fullName evidence="1">Uncharacterized protein</fullName>
    </submittedName>
</protein>
<evidence type="ECO:0000313" key="1">
    <source>
        <dbReference type="EMBL" id="WOF16057.1"/>
    </source>
</evidence>
<dbReference type="EMBL" id="CP043875">
    <property type="protein sequence ID" value="WOF16057.1"/>
    <property type="molecule type" value="Genomic_DNA"/>
</dbReference>
<proteinExistence type="predicted"/>
<organism evidence="1 2">
    <name type="scientific">Methanochimaera problematica</name>
    <dbReference type="NCBI Taxonomy" id="2609417"/>
    <lineage>
        <taxon>Archaea</taxon>
        <taxon>Methanobacteriati</taxon>
        <taxon>Methanobacteriota</taxon>
        <taxon>Stenosarchaea group</taxon>
        <taxon>Methanomicrobia</taxon>
        <taxon>Methanomicrobiales</taxon>
        <taxon>Methanomicrobiaceae</taxon>
        <taxon>Methanochimaera</taxon>
    </lineage>
</organism>
<name>A0AA97FBK1_9EURY</name>
<accession>A0AA97FBK1</accession>
<sequence length="194" mass="22023">MKCRAGIAWECEGYINRYLEECGINCDSITPQMMAAPFFKGRLVALVIPTGFANKMYSGLLPALCASENRIRKFVEKGGKVISFGAMSENEEAYKWLPFCTKYVHEYFGSPIKIDCNSPFSEIMEDFNIENIECDGYFTDFDEQTDVIAQTKEGKAIMIGKKYGEGYFIVTSIHEFPSRSFIRNFCTGEAEILF</sequence>
<dbReference type="Proteomes" id="UP001301797">
    <property type="component" value="Chromosome"/>
</dbReference>
<dbReference type="GeneID" id="85229456"/>
<dbReference type="AlphaFoldDB" id="A0AA97FBK1"/>
<gene>
    <name evidence="1" type="ORF">F1737_04725</name>
</gene>